<dbReference type="InterPro" id="IPR051320">
    <property type="entry name" value="Viral_Replic_Matur_Polypro"/>
</dbReference>
<dbReference type="GO" id="GO:0003964">
    <property type="term" value="F:RNA-directed DNA polymerase activity"/>
    <property type="evidence" value="ECO:0007669"/>
    <property type="project" value="UniProtKB-KW"/>
</dbReference>
<reference evidence="2 3" key="1">
    <citation type="journal article" date="2024" name="BMC Genomics">
        <title>De novo assembly and annotation of Popillia japonica's genome with initial clues to its potential as an invasive pest.</title>
        <authorList>
            <person name="Cucini C."/>
            <person name="Boschi S."/>
            <person name="Funari R."/>
            <person name="Cardaioli E."/>
            <person name="Iannotti N."/>
            <person name="Marturano G."/>
            <person name="Paoli F."/>
            <person name="Bruttini M."/>
            <person name="Carapelli A."/>
            <person name="Frati F."/>
            <person name="Nardi F."/>
        </authorList>
    </citation>
    <scope>NUCLEOTIDE SEQUENCE [LARGE SCALE GENOMIC DNA]</scope>
    <source>
        <strain evidence="2">DMR45628</strain>
    </source>
</reference>
<dbReference type="CDD" id="cd01647">
    <property type="entry name" value="RT_LTR"/>
    <property type="match status" value="1"/>
</dbReference>
<keyword evidence="2" id="KW-0548">Nucleotidyltransferase</keyword>
<feature type="domain" description="Reverse transcriptase" evidence="1">
    <location>
        <begin position="173"/>
        <end position="305"/>
    </location>
</feature>
<sequence length="305" mass="34924">MESFDLKTAGSLLPSMDGNDTTKKLIDAIKFYESLLNNDSKKHLINYALKTRLSENAKIRLSKEYDSIENLIKDMQDNFITKKSANTLFNQLHHSKQSHQSINDYGQEIEQLLSDLTLAQADVFLLENDPVTVTDIIKETITLKKDARPVYVKRYRLPYSQKAEIDKQILKMLADGIIEETKSSWSSPILLVPKKSTPGNSRVRAVIDYRLVNKNLEDYRFPLPNITEILDSLSGAFYFTHLDFSQGYYQVELEPSCRKYTAFTTSKSQYQMTRLPMGMKTSPSAFSRVMTIAMSGLNYDSCLYI</sequence>
<keyword evidence="2" id="KW-0808">Transferase</keyword>
<dbReference type="InterPro" id="IPR000477">
    <property type="entry name" value="RT_dom"/>
</dbReference>
<comment type="caution">
    <text evidence="2">The sequence shown here is derived from an EMBL/GenBank/DDBJ whole genome shotgun (WGS) entry which is preliminary data.</text>
</comment>
<gene>
    <name evidence="2" type="ORF">QE152_g12775</name>
</gene>
<protein>
    <submittedName>
        <fullName evidence="2">Reverse transcriptase (RNA-dependent DNA polymerase)</fullName>
    </submittedName>
</protein>
<dbReference type="PANTHER" id="PTHR33064:SF37">
    <property type="entry name" value="RIBONUCLEASE H"/>
    <property type="match status" value="1"/>
</dbReference>
<dbReference type="Pfam" id="PF00078">
    <property type="entry name" value="RVT_1"/>
    <property type="match status" value="1"/>
</dbReference>
<dbReference type="Gene3D" id="3.10.10.10">
    <property type="entry name" value="HIV Type 1 Reverse Transcriptase, subunit A, domain 1"/>
    <property type="match status" value="1"/>
</dbReference>
<dbReference type="InterPro" id="IPR043128">
    <property type="entry name" value="Rev_trsase/Diguanyl_cyclase"/>
</dbReference>
<dbReference type="Proteomes" id="UP001458880">
    <property type="component" value="Unassembled WGS sequence"/>
</dbReference>
<name>A0AAW1LQG2_POPJA</name>
<organism evidence="2 3">
    <name type="scientific">Popillia japonica</name>
    <name type="common">Japanese beetle</name>
    <dbReference type="NCBI Taxonomy" id="7064"/>
    <lineage>
        <taxon>Eukaryota</taxon>
        <taxon>Metazoa</taxon>
        <taxon>Ecdysozoa</taxon>
        <taxon>Arthropoda</taxon>
        <taxon>Hexapoda</taxon>
        <taxon>Insecta</taxon>
        <taxon>Pterygota</taxon>
        <taxon>Neoptera</taxon>
        <taxon>Endopterygota</taxon>
        <taxon>Coleoptera</taxon>
        <taxon>Polyphaga</taxon>
        <taxon>Scarabaeiformia</taxon>
        <taxon>Scarabaeidae</taxon>
        <taxon>Rutelinae</taxon>
        <taxon>Popillia</taxon>
    </lineage>
</organism>
<accession>A0AAW1LQG2</accession>
<keyword evidence="2" id="KW-0695">RNA-directed DNA polymerase</keyword>
<dbReference type="PANTHER" id="PTHR33064">
    <property type="entry name" value="POL PROTEIN"/>
    <property type="match status" value="1"/>
</dbReference>
<dbReference type="PROSITE" id="PS50878">
    <property type="entry name" value="RT_POL"/>
    <property type="match status" value="1"/>
</dbReference>
<keyword evidence="3" id="KW-1185">Reference proteome</keyword>
<dbReference type="Gene3D" id="3.30.70.270">
    <property type="match status" value="1"/>
</dbReference>
<dbReference type="InterPro" id="IPR043502">
    <property type="entry name" value="DNA/RNA_pol_sf"/>
</dbReference>
<proteinExistence type="predicted"/>
<evidence type="ECO:0000313" key="3">
    <source>
        <dbReference type="Proteomes" id="UP001458880"/>
    </source>
</evidence>
<evidence type="ECO:0000313" key="2">
    <source>
        <dbReference type="EMBL" id="KAK9736122.1"/>
    </source>
</evidence>
<dbReference type="EMBL" id="JASPKY010000118">
    <property type="protein sequence ID" value="KAK9736122.1"/>
    <property type="molecule type" value="Genomic_DNA"/>
</dbReference>
<evidence type="ECO:0000259" key="1">
    <source>
        <dbReference type="PROSITE" id="PS50878"/>
    </source>
</evidence>
<dbReference type="SUPFAM" id="SSF56672">
    <property type="entry name" value="DNA/RNA polymerases"/>
    <property type="match status" value="1"/>
</dbReference>
<dbReference type="AlphaFoldDB" id="A0AAW1LQG2"/>